<evidence type="ECO:0000256" key="1">
    <source>
        <dbReference type="SAM" id="MobiDB-lite"/>
    </source>
</evidence>
<sequence length="124" mass="13118">MDVCATVSTDSVSCRIGNPYLPCTQRPATHHNCAGAVVTAARPIDFSASAGVTSRVPQIMKGTRRAGPRRTKTTELALVPAMRVTTMPIIAGARQVRSLRASAVSPMSQGSAAQGRRMTEVRPK</sequence>
<gene>
    <name evidence="2" type="ORF">UFOPK1835_00471</name>
</gene>
<dbReference type="AlphaFoldDB" id="A0A6J6GPS7"/>
<protein>
    <submittedName>
        <fullName evidence="2">Unannotated protein</fullName>
    </submittedName>
</protein>
<name>A0A6J6GPS7_9ZZZZ</name>
<feature type="region of interest" description="Disordered" evidence="1">
    <location>
        <begin position="101"/>
        <end position="124"/>
    </location>
</feature>
<proteinExistence type="predicted"/>
<accession>A0A6J6GPS7</accession>
<evidence type="ECO:0000313" key="2">
    <source>
        <dbReference type="EMBL" id="CAB4601879.1"/>
    </source>
</evidence>
<reference evidence="2" key="1">
    <citation type="submission" date="2020-05" db="EMBL/GenBank/DDBJ databases">
        <authorList>
            <person name="Chiriac C."/>
            <person name="Salcher M."/>
            <person name="Ghai R."/>
            <person name="Kavagutti S V."/>
        </authorList>
    </citation>
    <scope>NUCLEOTIDE SEQUENCE</scope>
</reference>
<dbReference type="EMBL" id="CAEZUP010000012">
    <property type="protein sequence ID" value="CAB4601879.1"/>
    <property type="molecule type" value="Genomic_DNA"/>
</dbReference>
<organism evidence="2">
    <name type="scientific">freshwater metagenome</name>
    <dbReference type="NCBI Taxonomy" id="449393"/>
    <lineage>
        <taxon>unclassified sequences</taxon>
        <taxon>metagenomes</taxon>
        <taxon>ecological metagenomes</taxon>
    </lineage>
</organism>